<evidence type="ECO:0000256" key="4">
    <source>
        <dbReference type="ARBA" id="ARBA00023136"/>
    </source>
</evidence>
<name>A0ABP9Q7G7_9ACTN</name>
<keyword evidence="4 5" id="KW-0472">Membrane</keyword>
<keyword evidence="2 5" id="KW-0812">Transmembrane</keyword>
<comment type="subcellular location">
    <subcellularLocation>
        <location evidence="1">Membrane</location>
        <topology evidence="1">Multi-pass membrane protein</topology>
    </subcellularLocation>
</comment>
<dbReference type="PANTHER" id="PTHR38480:SF1">
    <property type="entry name" value="SLR0254 PROTEIN"/>
    <property type="match status" value="1"/>
</dbReference>
<proteinExistence type="predicted"/>
<evidence type="ECO:0000313" key="7">
    <source>
        <dbReference type="EMBL" id="GAA5155267.1"/>
    </source>
</evidence>
<organism evidence="7 8">
    <name type="scientific">Nocardioides marinquilinus</name>
    <dbReference type="NCBI Taxonomy" id="1210400"/>
    <lineage>
        <taxon>Bacteria</taxon>
        <taxon>Bacillati</taxon>
        <taxon>Actinomycetota</taxon>
        <taxon>Actinomycetes</taxon>
        <taxon>Propionibacteriales</taxon>
        <taxon>Nocardioidaceae</taxon>
        <taxon>Nocardioides</taxon>
    </lineage>
</organism>
<sequence>MTTAGPQRPEFSLLTSDDLVTGEAVALDLPPASLGSRLASGLIDVVVTVTLLIVLVIVFGLVSLSTDPAARDAIVIAVTLVVFLVVPVTVETLARGRSLGKLALGLRAVRDDAGPISFHHAMVRTLIGVVETYVFFGVPAFFSMLLSSRGKRLGDYAAGTYVVRTRVALRLAYPPPMPPHLAGWAARADIASLPTGLALGVRQYLGRLNDLDPYSRAAVGARLANEVSEHVSPLPPPGTAPEHFLCAVVAARRERDLARLRREQGFRQRLTSSR</sequence>
<dbReference type="PANTHER" id="PTHR38480">
    <property type="entry name" value="SLR0254 PROTEIN"/>
    <property type="match status" value="1"/>
</dbReference>
<evidence type="ECO:0000259" key="6">
    <source>
        <dbReference type="Pfam" id="PF06271"/>
    </source>
</evidence>
<feature type="transmembrane region" description="Helical" evidence="5">
    <location>
        <begin position="74"/>
        <end position="94"/>
    </location>
</feature>
<evidence type="ECO:0000256" key="3">
    <source>
        <dbReference type="ARBA" id="ARBA00022989"/>
    </source>
</evidence>
<feature type="transmembrane region" description="Helical" evidence="5">
    <location>
        <begin position="126"/>
        <end position="146"/>
    </location>
</feature>
<feature type="transmembrane region" description="Helical" evidence="5">
    <location>
        <begin position="38"/>
        <end position="62"/>
    </location>
</feature>
<dbReference type="RefSeq" id="WP_345463035.1">
    <property type="nucleotide sequence ID" value="NZ_BAABKG010000006.1"/>
</dbReference>
<protein>
    <submittedName>
        <fullName evidence="7">RDD family protein</fullName>
    </submittedName>
</protein>
<dbReference type="Proteomes" id="UP001500221">
    <property type="component" value="Unassembled WGS sequence"/>
</dbReference>
<evidence type="ECO:0000313" key="8">
    <source>
        <dbReference type="Proteomes" id="UP001500221"/>
    </source>
</evidence>
<evidence type="ECO:0000256" key="5">
    <source>
        <dbReference type="SAM" id="Phobius"/>
    </source>
</evidence>
<comment type="caution">
    <text evidence="7">The sequence shown here is derived from an EMBL/GenBank/DDBJ whole genome shotgun (WGS) entry which is preliminary data.</text>
</comment>
<keyword evidence="3 5" id="KW-1133">Transmembrane helix</keyword>
<dbReference type="Pfam" id="PF06271">
    <property type="entry name" value="RDD"/>
    <property type="match status" value="1"/>
</dbReference>
<dbReference type="EMBL" id="BAABKG010000006">
    <property type="protein sequence ID" value="GAA5155267.1"/>
    <property type="molecule type" value="Genomic_DNA"/>
</dbReference>
<evidence type="ECO:0000256" key="2">
    <source>
        <dbReference type="ARBA" id="ARBA00022692"/>
    </source>
</evidence>
<accession>A0ABP9Q7G7</accession>
<reference evidence="8" key="1">
    <citation type="journal article" date="2019" name="Int. J. Syst. Evol. Microbiol.">
        <title>The Global Catalogue of Microorganisms (GCM) 10K type strain sequencing project: providing services to taxonomists for standard genome sequencing and annotation.</title>
        <authorList>
            <consortium name="The Broad Institute Genomics Platform"/>
            <consortium name="The Broad Institute Genome Sequencing Center for Infectious Disease"/>
            <person name="Wu L."/>
            <person name="Ma J."/>
        </authorList>
    </citation>
    <scope>NUCLEOTIDE SEQUENCE [LARGE SCALE GENOMIC DNA]</scope>
    <source>
        <strain evidence="8">JCM 18459</strain>
    </source>
</reference>
<gene>
    <name evidence="7" type="ORF">GCM10023340_40120</name>
</gene>
<feature type="domain" description="RDD" evidence="6">
    <location>
        <begin position="32"/>
        <end position="159"/>
    </location>
</feature>
<dbReference type="InterPro" id="IPR010432">
    <property type="entry name" value="RDD"/>
</dbReference>
<keyword evidence="8" id="KW-1185">Reference proteome</keyword>
<evidence type="ECO:0000256" key="1">
    <source>
        <dbReference type="ARBA" id="ARBA00004141"/>
    </source>
</evidence>